<evidence type="ECO:0000313" key="10">
    <source>
        <dbReference type="Proteomes" id="UP001206595"/>
    </source>
</evidence>
<protein>
    <recommendedName>
        <fullName evidence="11">Origin recognition complex subunit 6</fullName>
    </recommendedName>
</protein>
<dbReference type="Gene3D" id="1.10.472.10">
    <property type="entry name" value="Cyclin-like"/>
    <property type="match status" value="1"/>
</dbReference>
<comment type="similarity">
    <text evidence="2">Belongs to the ORC6 family.</text>
</comment>
<feature type="compositionally biased region" description="Basic and acidic residues" evidence="6">
    <location>
        <begin position="236"/>
        <end position="249"/>
    </location>
</feature>
<evidence type="ECO:0000256" key="3">
    <source>
        <dbReference type="ARBA" id="ARBA00022705"/>
    </source>
</evidence>
<dbReference type="Pfam" id="PF05460">
    <property type="entry name" value="ORC6"/>
    <property type="match status" value="1"/>
</dbReference>
<evidence type="ECO:0000256" key="4">
    <source>
        <dbReference type="ARBA" id="ARBA00023125"/>
    </source>
</evidence>
<keyword evidence="10" id="KW-1185">Reference proteome</keyword>
<dbReference type="RefSeq" id="XP_051448575.1">
    <property type="nucleotide sequence ID" value="XM_051585784.1"/>
</dbReference>
<dbReference type="GO" id="GO:0005664">
    <property type="term" value="C:nuclear origin of replication recognition complex"/>
    <property type="evidence" value="ECO:0007669"/>
    <property type="project" value="InterPro"/>
</dbReference>
<evidence type="ECO:0000313" key="9">
    <source>
        <dbReference type="EMBL" id="KAI8583571.1"/>
    </source>
</evidence>
<reference evidence="9" key="1">
    <citation type="submission" date="2021-06" db="EMBL/GenBank/DDBJ databases">
        <authorList>
            <consortium name="DOE Joint Genome Institute"/>
            <person name="Mondo S.J."/>
            <person name="Amses K.R."/>
            <person name="Simmons D.R."/>
            <person name="Longcore J.E."/>
            <person name="Seto K."/>
            <person name="Alves G.H."/>
            <person name="Bonds A.E."/>
            <person name="Quandt C.A."/>
            <person name="Davis W.J."/>
            <person name="Chang Y."/>
            <person name="Letcher P.M."/>
            <person name="Powell M.J."/>
            <person name="Kuo A."/>
            <person name="Labutti K."/>
            <person name="Pangilinan J."/>
            <person name="Andreopoulos W."/>
            <person name="Tritt A."/>
            <person name="Riley R."/>
            <person name="Hundley H."/>
            <person name="Johnson J."/>
            <person name="Lipzen A."/>
            <person name="Barry K."/>
            <person name="Berbee M.L."/>
            <person name="Buchler N.E."/>
            <person name="Grigoriev I.V."/>
            <person name="Spatafora J.W."/>
            <person name="Stajich J.E."/>
            <person name="James T.Y."/>
        </authorList>
    </citation>
    <scope>NUCLEOTIDE SEQUENCE</scope>
    <source>
        <strain evidence="9">AG</strain>
    </source>
</reference>
<feature type="domain" description="ORC6 first cyclin-like" evidence="7">
    <location>
        <begin position="11"/>
        <end position="95"/>
    </location>
</feature>
<dbReference type="PANTHER" id="PTHR13394">
    <property type="entry name" value="ORIGIN RECOGNITION COMPLEX SUBUNIT 6"/>
    <property type="match status" value="1"/>
</dbReference>
<organism evidence="9 10">
    <name type="scientific">Umbelopsis ramanniana AG</name>
    <dbReference type="NCBI Taxonomy" id="1314678"/>
    <lineage>
        <taxon>Eukaryota</taxon>
        <taxon>Fungi</taxon>
        <taxon>Fungi incertae sedis</taxon>
        <taxon>Mucoromycota</taxon>
        <taxon>Mucoromycotina</taxon>
        <taxon>Umbelopsidomycetes</taxon>
        <taxon>Umbelopsidales</taxon>
        <taxon>Umbelopsidaceae</taxon>
        <taxon>Umbelopsis</taxon>
    </lineage>
</organism>
<dbReference type="InterPro" id="IPR008721">
    <property type="entry name" value="ORC6_cyclin_first"/>
</dbReference>
<dbReference type="Proteomes" id="UP001206595">
    <property type="component" value="Unassembled WGS sequence"/>
</dbReference>
<dbReference type="GO" id="GO:0003677">
    <property type="term" value="F:DNA binding"/>
    <property type="evidence" value="ECO:0007669"/>
    <property type="project" value="UniProtKB-KW"/>
</dbReference>
<evidence type="ECO:0008006" key="11">
    <source>
        <dbReference type="Google" id="ProtNLM"/>
    </source>
</evidence>
<comment type="subcellular location">
    <subcellularLocation>
        <location evidence="1">Nucleus</location>
    </subcellularLocation>
</comment>
<feature type="compositionally biased region" description="Basic and acidic residues" evidence="6">
    <location>
        <begin position="269"/>
        <end position="287"/>
    </location>
</feature>
<keyword evidence="3" id="KW-0235">DNA replication</keyword>
<evidence type="ECO:0000256" key="5">
    <source>
        <dbReference type="ARBA" id="ARBA00023242"/>
    </source>
</evidence>
<evidence type="ECO:0000256" key="6">
    <source>
        <dbReference type="SAM" id="MobiDB-lite"/>
    </source>
</evidence>
<dbReference type="Pfam" id="PF21913">
    <property type="entry name" value="ORC6_2nd"/>
    <property type="match status" value="1"/>
</dbReference>
<reference evidence="9" key="2">
    <citation type="journal article" date="2022" name="Proc. Natl. Acad. Sci. U.S.A.">
        <title>Diploid-dominant life cycles characterize the early evolution of Fungi.</title>
        <authorList>
            <person name="Amses K.R."/>
            <person name="Simmons D.R."/>
            <person name="Longcore J.E."/>
            <person name="Mondo S.J."/>
            <person name="Seto K."/>
            <person name="Jeronimo G.H."/>
            <person name="Bonds A.E."/>
            <person name="Quandt C.A."/>
            <person name="Davis W.J."/>
            <person name="Chang Y."/>
            <person name="Federici B.A."/>
            <person name="Kuo A."/>
            <person name="LaButti K."/>
            <person name="Pangilinan J."/>
            <person name="Andreopoulos W."/>
            <person name="Tritt A."/>
            <person name="Riley R."/>
            <person name="Hundley H."/>
            <person name="Johnson J."/>
            <person name="Lipzen A."/>
            <person name="Barry K."/>
            <person name="Lang B.F."/>
            <person name="Cuomo C.A."/>
            <person name="Buchler N.E."/>
            <person name="Grigoriev I.V."/>
            <person name="Spatafora J.W."/>
            <person name="Stajich J.E."/>
            <person name="James T.Y."/>
        </authorList>
    </citation>
    <scope>NUCLEOTIDE SEQUENCE</scope>
    <source>
        <strain evidence="9">AG</strain>
    </source>
</reference>
<gene>
    <name evidence="9" type="ORF">K450DRAFT_221756</name>
</gene>
<dbReference type="GO" id="GO:0006270">
    <property type="term" value="P:DNA replication initiation"/>
    <property type="evidence" value="ECO:0007669"/>
    <property type="project" value="TreeGrafter"/>
</dbReference>
<feature type="region of interest" description="Disordered" evidence="6">
    <location>
        <begin position="205"/>
        <end position="294"/>
    </location>
</feature>
<comment type="caution">
    <text evidence="9">The sequence shown here is derived from an EMBL/GenBank/DDBJ whole genome shotgun (WGS) entry which is preliminary data.</text>
</comment>
<proteinExistence type="inferred from homology"/>
<evidence type="ECO:0000256" key="2">
    <source>
        <dbReference type="ARBA" id="ARBA00010840"/>
    </source>
</evidence>
<dbReference type="InterPro" id="IPR054113">
    <property type="entry name" value="ORC6_cyclin-like_2nd"/>
</dbReference>
<dbReference type="PANTHER" id="PTHR13394:SF0">
    <property type="entry name" value="ORIGIN RECOGNITION COMPLEX SUBUNIT 6"/>
    <property type="match status" value="1"/>
</dbReference>
<name>A0AAD5EIM0_UMBRA</name>
<dbReference type="AlphaFoldDB" id="A0AAD5EIM0"/>
<dbReference type="InterPro" id="IPR020529">
    <property type="entry name" value="ORC6_met/pln"/>
</dbReference>
<accession>A0AAD5EIM0</accession>
<sequence>MESQDPIEQSLNRLNLSDNQKLKERAQYFYSQCSKVPPRVFSKGMNARPIISIHLACESLGISDFDQTIATRLAMCTPPTYANTLNGVRKCLNIQPKVTIKTIGVALGCTSMIPYVEKFFEEFQARYLESLSAAKRIAAGEDLELASWKASAFYICSKALGAKLDKESLSKLCSCTSLDLTRVAKIMDEHCKDLIVQLKKENTLSARPSRKKKTNDDGQEEEDEAKKKRHLKRQRTKSDLSTKEDKEENPTESQARKKSKVDEQPTDNGKTKESRSEKASIIPEKRKAPVSGIVSMIPGQHYKDTKRYRDYVEWREAKIKAIRSV</sequence>
<evidence type="ECO:0000259" key="7">
    <source>
        <dbReference type="Pfam" id="PF05460"/>
    </source>
</evidence>
<evidence type="ECO:0000256" key="1">
    <source>
        <dbReference type="ARBA" id="ARBA00004123"/>
    </source>
</evidence>
<dbReference type="EMBL" id="MU620895">
    <property type="protein sequence ID" value="KAI8583571.1"/>
    <property type="molecule type" value="Genomic_DNA"/>
</dbReference>
<feature type="domain" description="ORC6 second cyclin-like" evidence="8">
    <location>
        <begin position="98"/>
        <end position="189"/>
    </location>
</feature>
<keyword evidence="5" id="KW-0539">Nucleus</keyword>
<dbReference type="GeneID" id="75911132"/>
<keyword evidence="4" id="KW-0238">DNA-binding</keyword>
<evidence type="ECO:0000259" key="8">
    <source>
        <dbReference type="Pfam" id="PF21913"/>
    </source>
</evidence>